<reference evidence="2" key="1">
    <citation type="journal article" date="2008" name="Nat. Genet.">
        <title>The Pristionchus pacificus genome provides a unique perspective on nematode lifestyle and parasitism.</title>
        <authorList>
            <person name="Dieterich C."/>
            <person name="Clifton S.W."/>
            <person name="Schuster L.N."/>
            <person name="Chinwalla A."/>
            <person name="Delehaunty K."/>
            <person name="Dinkelacker I."/>
            <person name="Fulton L."/>
            <person name="Fulton R."/>
            <person name="Godfrey J."/>
            <person name="Minx P."/>
            <person name="Mitreva M."/>
            <person name="Roeseler W."/>
            <person name="Tian H."/>
            <person name="Witte H."/>
            <person name="Yang S.P."/>
            <person name="Wilson R.K."/>
            <person name="Sommer R.J."/>
        </authorList>
    </citation>
    <scope>NUCLEOTIDE SEQUENCE [LARGE SCALE GENOMIC DNA]</scope>
    <source>
        <strain evidence="2">PS312</strain>
    </source>
</reference>
<dbReference type="EnsemblMetazoa" id="PPA34956.1">
    <property type="protein sequence ID" value="PPA34956.1"/>
    <property type="gene ID" value="WBGene00273325"/>
</dbReference>
<dbReference type="SMART" id="SM00256">
    <property type="entry name" value="FBOX"/>
    <property type="match status" value="1"/>
</dbReference>
<accession>A0A2A6C8B2</accession>
<dbReference type="AlphaFoldDB" id="A0A2A6C8B2"/>
<protein>
    <submittedName>
        <fullName evidence="1">F-box domain-containing protein</fullName>
    </submittedName>
</protein>
<accession>A0A8R1YNY4</accession>
<keyword evidence="2" id="KW-1185">Reference proteome</keyword>
<proteinExistence type="predicted"/>
<gene>
    <name evidence="1" type="primary">WBGene00273325</name>
</gene>
<organism evidence="1 2">
    <name type="scientific">Pristionchus pacificus</name>
    <name type="common">Parasitic nematode worm</name>
    <dbReference type="NCBI Taxonomy" id="54126"/>
    <lineage>
        <taxon>Eukaryota</taxon>
        <taxon>Metazoa</taxon>
        <taxon>Ecdysozoa</taxon>
        <taxon>Nematoda</taxon>
        <taxon>Chromadorea</taxon>
        <taxon>Rhabditida</taxon>
        <taxon>Rhabditina</taxon>
        <taxon>Diplogasteromorpha</taxon>
        <taxon>Diplogasteroidea</taxon>
        <taxon>Neodiplogasteridae</taxon>
        <taxon>Pristionchus</taxon>
    </lineage>
</organism>
<dbReference type="InterPro" id="IPR001810">
    <property type="entry name" value="F-box_dom"/>
</dbReference>
<evidence type="ECO:0000313" key="2">
    <source>
        <dbReference type="Proteomes" id="UP000005239"/>
    </source>
</evidence>
<reference evidence="1" key="2">
    <citation type="submission" date="2022-06" db="UniProtKB">
        <authorList>
            <consortium name="EnsemblMetazoa"/>
        </authorList>
    </citation>
    <scope>IDENTIFICATION</scope>
    <source>
        <strain evidence="1">PS312</strain>
    </source>
</reference>
<dbReference type="Pfam" id="PF00646">
    <property type="entry name" value="F-box"/>
    <property type="match status" value="1"/>
</dbReference>
<sequence>MKPLPLDIVREIVFYATYSIGPLRLVCQEWRDVVDDHYSKRKKARHQPTLVAVCSSLQLYRQINNCIIS</sequence>
<name>A0A2A6C8B2_PRIPA</name>
<evidence type="ECO:0000313" key="1">
    <source>
        <dbReference type="EnsemblMetazoa" id="PPA34956.1"/>
    </source>
</evidence>
<dbReference type="Proteomes" id="UP000005239">
    <property type="component" value="Unassembled WGS sequence"/>
</dbReference>